<name>A0A0D8YBS7_DICVI</name>
<protein>
    <submittedName>
        <fullName evidence="1">Uncharacterized protein</fullName>
    </submittedName>
</protein>
<organism evidence="1 2">
    <name type="scientific">Dictyocaulus viviparus</name>
    <name type="common">Bovine lungworm</name>
    <dbReference type="NCBI Taxonomy" id="29172"/>
    <lineage>
        <taxon>Eukaryota</taxon>
        <taxon>Metazoa</taxon>
        <taxon>Ecdysozoa</taxon>
        <taxon>Nematoda</taxon>
        <taxon>Chromadorea</taxon>
        <taxon>Rhabditida</taxon>
        <taxon>Rhabditina</taxon>
        <taxon>Rhabditomorpha</taxon>
        <taxon>Strongyloidea</taxon>
        <taxon>Metastrongylidae</taxon>
        <taxon>Dictyocaulus</taxon>
    </lineage>
</organism>
<dbReference type="EMBL" id="KN716171">
    <property type="protein sequence ID" value="KJH52026.1"/>
    <property type="molecule type" value="Genomic_DNA"/>
</dbReference>
<keyword evidence="2" id="KW-1185">Reference proteome</keyword>
<reference evidence="2" key="2">
    <citation type="journal article" date="2016" name="Sci. Rep.">
        <title>Dictyocaulus viviparus genome, variome and transcriptome elucidate lungworm biology and support future intervention.</title>
        <authorList>
            <person name="McNulty S.N."/>
            <person name="Strube C."/>
            <person name="Rosa B.A."/>
            <person name="Martin J.C."/>
            <person name="Tyagi R."/>
            <person name="Choi Y.J."/>
            <person name="Wang Q."/>
            <person name="Hallsworth Pepin K."/>
            <person name="Zhang X."/>
            <person name="Ozersky P."/>
            <person name="Wilson R.K."/>
            <person name="Sternberg P.W."/>
            <person name="Gasser R.B."/>
            <person name="Mitreva M."/>
        </authorList>
    </citation>
    <scope>NUCLEOTIDE SEQUENCE [LARGE SCALE GENOMIC DNA]</scope>
    <source>
        <strain evidence="2">HannoverDv2000</strain>
    </source>
</reference>
<sequence>MDPSLLLTNAVVCRARRSCRARYGGGEKNILLKKCNRSNVIAVMNQQTIANYVNFVGACSAMVEGAATQRYSEIEVGVRIQTNRISHPFEAIN</sequence>
<evidence type="ECO:0000313" key="2">
    <source>
        <dbReference type="Proteomes" id="UP000053766"/>
    </source>
</evidence>
<dbReference type="AlphaFoldDB" id="A0A0D8YBS7"/>
<evidence type="ECO:0000313" key="1">
    <source>
        <dbReference type="EMBL" id="KJH52026.1"/>
    </source>
</evidence>
<reference evidence="1 2" key="1">
    <citation type="submission" date="2013-11" db="EMBL/GenBank/DDBJ databases">
        <title>Draft genome of the bovine lungworm Dictyocaulus viviparus.</title>
        <authorList>
            <person name="Mitreva M."/>
        </authorList>
    </citation>
    <scope>NUCLEOTIDE SEQUENCE [LARGE SCALE GENOMIC DNA]</scope>
    <source>
        <strain evidence="1 2">HannoverDv2000</strain>
    </source>
</reference>
<proteinExistence type="predicted"/>
<accession>A0A0D8YBS7</accession>
<dbReference type="Proteomes" id="UP000053766">
    <property type="component" value="Unassembled WGS sequence"/>
</dbReference>
<gene>
    <name evidence="1" type="ORF">DICVIV_01727</name>
</gene>